<sequence length="196" mass="19199">MSRQARPQNGGNGAGQNFNSTLSIVVAVVAVLVGFFILRDINSDSSNSSSSPSDDTSVDASGTTVPDAAVTTLPAATNTTGFKVLVANGSGVPGSAGDLSVALQGLGFIVQPPLNKSDATPKQTLTMVYYIAGQEANAANVAAALGGVATAPMPDPVPTETGNMGEASVLVLLATDLAGKPIAGAPAAATTTTVAG</sequence>
<protein>
    <submittedName>
        <fullName evidence="4">Unannotated protein</fullName>
    </submittedName>
</protein>
<dbReference type="InterPro" id="IPR027381">
    <property type="entry name" value="LytR/CpsA/Psr_C"/>
</dbReference>
<feature type="region of interest" description="Disordered" evidence="1">
    <location>
        <begin position="44"/>
        <end position="63"/>
    </location>
</feature>
<evidence type="ECO:0000313" key="4">
    <source>
        <dbReference type="EMBL" id="CAB5063298.1"/>
    </source>
</evidence>
<keyword evidence="2" id="KW-0472">Membrane</keyword>
<evidence type="ECO:0000256" key="1">
    <source>
        <dbReference type="SAM" id="MobiDB-lite"/>
    </source>
</evidence>
<name>A0A6J7UFY2_9ZZZZ</name>
<dbReference type="EMBL" id="CAFBQU010000010">
    <property type="protein sequence ID" value="CAB5063298.1"/>
    <property type="molecule type" value="Genomic_DNA"/>
</dbReference>
<feature type="compositionally biased region" description="Low complexity" evidence="1">
    <location>
        <begin position="44"/>
        <end position="61"/>
    </location>
</feature>
<evidence type="ECO:0000259" key="3">
    <source>
        <dbReference type="Pfam" id="PF13399"/>
    </source>
</evidence>
<evidence type="ECO:0000256" key="2">
    <source>
        <dbReference type="SAM" id="Phobius"/>
    </source>
</evidence>
<keyword evidence="2" id="KW-0812">Transmembrane</keyword>
<gene>
    <name evidence="4" type="ORF">UFOPK4347_00575</name>
</gene>
<accession>A0A6J7UFY2</accession>
<organism evidence="4">
    <name type="scientific">freshwater metagenome</name>
    <dbReference type="NCBI Taxonomy" id="449393"/>
    <lineage>
        <taxon>unclassified sequences</taxon>
        <taxon>metagenomes</taxon>
        <taxon>ecological metagenomes</taxon>
    </lineage>
</organism>
<dbReference type="AlphaFoldDB" id="A0A6J7UFY2"/>
<reference evidence="4" key="1">
    <citation type="submission" date="2020-05" db="EMBL/GenBank/DDBJ databases">
        <authorList>
            <person name="Chiriac C."/>
            <person name="Salcher M."/>
            <person name="Ghai R."/>
            <person name="Kavagutti S V."/>
        </authorList>
    </citation>
    <scope>NUCLEOTIDE SEQUENCE</scope>
</reference>
<dbReference type="Gene3D" id="3.30.70.2390">
    <property type="match status" value="1"/>
</dbReference>
<keyword evidence="2" id="KW-1133">Transmembrane helix</keyword>
<proteinExistence type="predicted"/>
<feature type="domain" description="LytR/CpsA/Psr regulator C-terminal" evidence="3">
    <location>
        <begin position="83"/>
        <end position="176"/>
    </location>
</feature>
<feature type="transmembrane region" description="Helical" evidence="2">
    <location>
        <begin position="20"/>
        <end position="38"/>
    </location>
</feature>
<dbReference type="Pfam" id="PF13399">
    <property type="entry name" value="LytR_C"/>
    <property type="match status" value="1"/>
</dbReference>